<evidence type="ECO:0000313" key="2">
    <source>
        <dbReference type="Proteomes" id="UP000682928"/>
    </source>
</evidence>
<dbReference type="Proteomes" id="UP000682928">
    <property type="component" value="Chromosome"/>
</dbReference>
<evidence type="ECO:0000313" key="1">
    <source>
        <dbReference type="EMBL" id="BCU56153.1"/>
    </source>
</evidence>
<sequence>MCQVVLHVSERTGCVCSLNERGEFVIATLRSDGVIHAGDLVVESGCISGPVEVFNVTQDAWLTLDIHCRTRSEVYARKLLQAMGIEP</sequence>
<dbReference type="EMBL" id="AP024590">
    <property type="protein sequence ID" value="BCU56153.1"/>
    <property type="molecule type" value="Genomic_DNA"/>
</dbReference>
<gene>
    <name evidence="1" type="ORF">ENKO_27470</name>
</gene>
<organism evidence="1 2">
    <name type="scientific">Enterobacter kobei</name>
    <dbReference type="NCBI Taxonomy" id="208224"/>
    <lineage>
        <taxon>Bacteria</taxon>
        <taxon>Pseudomonadati</taxon>
        <taxon>Pseudomonadota</taxon>
        <taxon>Gammaproteobacteria</taxon>
        <taxon>Enterobacterales</taxon>
        <taxon>Enterobacteriaceae</taxon>
        <taxon>Enterobacter</taxon>
        <taxon>Enterobacter cloacae complex</taxon>
    </lineage>
</organism>
<name>A0AA86J5V6_9ENTR</name>
<dbReference type="AlphaFoldDB" id="A0AA86J5V6"/>
<protein>
    <submittedName>
        <fullName evidence="1">Uncharacterized protein</fullName>
    </submittedName>
</protein>
<accession>A0AA86J5V6</accession>
<reference evidence="1" key="1">
    <citation type="submission" date="2021-04" db="EMBL/GenBank/DDBJ databases">
        <title>Difference and commonality of drug resistance evolution in various bacteria. and drug sensitivity profiles.</title>
        <authorList>
            <person name="Maeda T."/>
            <person name="Shibai A."/>
            <person name="Kawada K."/>
            <person name="Kotani H."/>
            <person name="Tarusawa Y."/>
            <person name="Tanabe K."/>
            <person name="Furusawa C."/>
        </authorList>
    </citation>
    <scope>NUCLEOTIDE SEQUENCE</scope>
    <source>
        <strain evidence="1">JCM 8580</strain>
    </source>
</reference>
<proteinExistence type="predicted"/>